<evidence type="ECO:0000313" key="3">
    <source>
        <dbReference type="EMBL" id="MDT0551931.1"/>
    </source>
</evidence>
<evidence type="ECO:0000256" key="1">
    <source>
        <dbReference type="SAM" id="Phobius"/>
    </source>
</evidence>
<keyword evidence="3" id="KW-0813">Transport</keyword>
<keyword evidence="1" id="KW-0812">Transmembrane</keyword>
<dbReference type="RefSeq" id="WP_311591749.1">
    <property type="nucleotide sequence ID" value="NZ_JAVRHV010000001.1"/>
</dbReference>
<reference evidence="3 4" key="1">
    <citation type="submission" date="2023-09" db="EMBL/GenBank/DDBJ databases">
        <authorList>
            <person name="Rey-Velasco X."/>
        </authorList>
    </citation>
    <scope>NUCLEOTIDE SEQUENCE [LARGE SCALE GENOMIC DNA]</scope>
    <source>
        <strain evidence="3 4">P050</strain>
    </source>
</reference>
<protein>
    <submittedName>
        <fullName evidence="3">Potassium channel family protein</fullName>
    </submittedName>
</protein>
<sequence>MLKLLYLSYQLNNAMISNLILNFFLLIPTGLLLNIFLGLVIIGITVAIQAYGSSFWMRYVGKKIKNLTKLELDKTSVKLLVSTASFLLLLNFSQAIVWGLLYYLLPNITEFETLEKAIYFSLVTFTSLGYGEITISSSNRILAGFEAMNGILLLGWSTTLMFSVMQFIWKNSLKK</sequence>
<dbReference type="GO" id="GO:0034220">
    <property type="term" value="P:monoatomic ion transmembrane transport"/>
    <property type="evidence" value="ECO:0007669"/>
    <property type="project" value="UniProtKB-KW"/>
</dbReference>
<proteinExistence type="predicted"/>
<keyword evidence="4" id="KW-1185">Reference proteome</keyword>
<gene>
    <name evidence="3" type="ORF">RM519_01615</name>
</gene>
<dbReference type="Proteomes" id="UP001252186">
    <property type="component" value="Unassembled WGS sequence"/>
</dbReference>
<feature type="domain" description="Potassium channel" evidence="2">
    <location>
        <begin position="96"/>
        <end position="166"/>
    </location>
</feature>
<feature type="transmembrane region" description="Helical" evidence="1">
    <location>
        <begin position="79"/>
        <end position="105"/>
    </location>
</feature>
<dbReference type="EMBL" id="JAVRHV010000001">
    <property type="protein sequence ID" value="MDT0551931.1"/>
    <property type="molecule type" value="Genomic_DNA"/>
</dbReference>
<keyword evidence="3" id="KW-0406">Ion transport</keyword>
<evidence type="ECO:0000259" key="2">
    <source>
        <dbReference type="Pfam" id="PF07885"/>
    </source>
</evidence>
<keyword evidence="3" id="KW-0407">Ion channel</keyword>
<keyword evidence="1" id="KW-1133">Transmembrane helix</keyword>
<feature type="transmembrane region" description="Helical" evidence="1">
    <location>
        <begin position="117"/>
        <end position="135"/>
    </location>
</feature>
<dbReference type="Pfam" id="PF07885">
    <property type="entry name" value="Ion_trans_2"/>
    <property type="match status" value="1"/>
</dbReference>
<evidence type="ECO:0000313" key="4">
    <source>
        <dbReference type="Proteomes" id="UP001252186"/>
    </source>
</evidence>
<dbReference type="Gene3D" id="1.10.287.70">
    <property type="match status" value="1"/>
</dbReference>
<dbReference type="InterPro" id="IPR013099">
    <property type="entry name" value="K_chnl_dom"/>
</dbReference>
<feature type="transmembrane region" description="Helical" evidence="1">
    <location>
        <begin position="20"/>
        <end position="48"/>
    </location>
</feature>
<keyword evidence="1" id="KW-0472">Membrane</keyword>
<dbReference type="SUPFAM" id="SSF81324">
    <property type="entry name" value="Voltage-gated potassium channels"/>
    <property type="match status" value="1"/>
</dbReference>
<accession>A0ABU2Y173</accession>
<name>A0ABU2Y173_9FLAO</name>
<organism evidence="3 4">
    <name type="scientific">Urechidicola vernalis</name>
    <dbReference type="NCBI Taxonomy" id="3075600"/>
    <lineage>
        <taxon>Bacteria</taxon>
        <taxon>Pseudomonadati</taxon>
        <taxon>Bacteroidota</taxon>
        <taxon>Flavobacteriia</taxon>
        <taxon>Flavobacteriales</taxon>
        <taxon>Flavobacteriaceae</taxon>
        <taxon>Urechidicola</taxon>
    </lineage>
</organism>
<feature type="transmembrane region" description="Helical" evidence="1">
    <location>
        <begin position="147"/>
        <end position="169"/>
    </location>
</feature>
<comment type="caution">
    <text evidence="3">The sequence shown here is derived from an EMBL/GenBank/DDBJ whole genome shotgun (WGS) entry which is preliminary data.</text>
</comment>